<keyword evidence="1" id="KW-1188">Viral release from host cell</keyword>
<dbReference type="Pfam" id="PF17289">
    <property type="entry name" value="Terminase_6C"/>
    <property type="match status" value="1"/>
</dbReference>
<reference evidence="3" key="1">
    <citation type="submission" date="2016-02" db="EMBL/GenBank/DDBJ databases">
        <title>Genomic sequences of Ochrobactrum anthropi.</title>
        <authorList>
            <person name="Chudasama K.S."/>
            <person name="Thaker V.S."/>
        </authorList>
    </citation>
    <scope>NUCLEOTIDE SEQUENCE [LARGE SCALE GENOMIC DNA]</scope>
    <source>
        <strain evidence="3">SUBG007</strain>
    </source>
</reference>
<feature type="domain" description="Terminase large subunit gp17-like C-terminal" evidence="2">
    <location>
        <begin position="2"/>
        <end position="63"/>
    </location>
</feature>
<evidence type="ECO:0000259" key="2">
    <source>
        <dbReference type="Pfam" id="PF17289"/>
    </source>
</evidence>
<name>A0A656Z4I3_BRUAN</name>
<organism evidence="3">
    <name type="scientific">Brucella anthropi</name>
    <name type="common">Ochrobactrum anthropi</name>
    <dbReference type="NCBI Taxonomy" id="529"/>
    <lineage>
        <taxon>Bacteria</taxon>
        <taxon>Pseudomonadati</taxon>
        <taxon>Pseudomonadota</taxon>
        <taxon>Alphaproteobacteria</taxon>
        <taxon>Hyphomicrobiales</taxon>
        <taxon>Brucellaceae</taxon>
        <taxon>Brucella/Ochrobactrum group</taxon>
        <taxon>Brucella</taxon>
    </lineage>
</organism>
<dbReference type="EMBL" id="LUAY01004145">
    <property type="protein sequence ID" value="KYB45553.1"/>
    <property type="molecule type" value="Genomic_DNA"/>
</dbReference>
<comment type="caution">
    <text evidence="3">The sequence shown here is derived from an EMBL/GenBank/DDBJ whole genome shotgun (WGS) entry which is preliminary data.</text>
</comment>
<sequence>MMRRASRGKWLRAEPVAALYEQGRVRHTGRFAALEDEMCDFAPEGLSNGRSPDRLDALVWALTELMLGGERKPRIRRFG</sequence>
<evidence type="ECO:0000313" key="3">
    <source>
        <dbReference type="EMBL" id="KYB45553.1"/>
    </source>
</evidence>
<evidence type="ECO:0000256" key="1">
    <source>
        <dbReference type="ARBA" id="ARBA00022612"/>
    </source>
</evidence>
<accession>A0A656Z4I3</accession>
<protein>
    <recommendedName>
        <fullName evidence="2">Terminase large subunit gp17-like C-terminal domain-containing protein</fullName>
    </recommendedName>
</protein>
<gene>
    <name evidence="3" type="ORF">AB664_06815</name>
</gene>
<dbReference type="InterPro" id="IPR035421">
    <property type="entry name" value="Terminase_6C"/>
</dbReference>
<dbReference type="AlphaFoldDB" id="A0A656Z4I3"/>
<proteinExistence type="predicted"/>